<dbReference type="InterPro" id="IPR036396">
    <property type="entry name" value="Cyt_P450_sf"/>
</dbReference>
<dbReference type="GeneID" id="111290062"/>
<accession>A0A6P5Y9N1</accession>
<dbReference type="KEGG" id="dzi:111290062"/>
<reference evidence="2" key="1">
    <citation type="submission" date="2025-08" db="UniProtKB">
        <authorList>
            <consortium name="RefSeq"/>
        </authorList>
    </citation>
    <scope>IDENTIFICATION</scope>
    <source>
        <tissue evidence="2">Fruit stalk</tissue>
    </source>
</reference>
<evidence type="ECO:0000313" key="1">
    <source>
        <dbReference type="Proteomes" id="UP000515121"/>
    </source>
</evidence>
<dbReference type="GO" id="GO:0016705">
    <property type="term" value="F:oxidoreductase activity, acting on paired donors, with incorporation or reduction of molecular oxygen"/>
    <property type="evidence" value="ECO:0007669"/>
    <property type="project" value="InterPro"/>
</dbReference>
<keyword evidence="1" id="KW-1185">Reference proteome</keyword>
<dbReference type="GO" id="GO:0005506">
    <property type="term" value="F:iron ion binding"/>
    <property type="evidence" value="ECO:0007669"/>
    <property type="project" value="InterPro"/>
</dbReference>
<name>A0A6P5Y9N1_DURZI</name>
<proteinExistence type="predicted"/>
<dbReference type="SUPFAM" id="SSF48264">
    <property type="entry name" value="Cytochrome P450"/>
    <property type="match status" value="1"/>
</dbReference>
<organism evidence="1 2">
    <name type="scientific">Durio zibethinus</name>
    <name type="common">Durian</name>
    <dbReference type="NCBI Taxonomy" id="66656"/>
    <lineage>
        <taxon>Eukaryota</taxon>
        <taxon>Viridiplantae</taxon>
        <taxon>Streptophyta</taxon>
        <taxon>Embryophyta</taxon>
        <taxon>Tracheophyta</taxon>
        <taxon>Spermatophyta</taxon>
        <taxon>Magnoliopsida</taxon>
        <taxon>eudicotyledons</taxon>
        <taxon>Gunneridae</taxon>
        <taxon>Pentapetalae</taxon>
        <taxon>rosids</taxon>
        <taxon>malvids</taxon>
        <taxon>Malvales</taxon>
        <taxon>Malvaceae</taxon>
        <taxon>Helicteroideae</taxon>
        <taxon>Durio</taxon>
    </lineage>
</organism>
<protein>
    <submittedName>
        <fullName evidence="2">Cytochrome P450 84A4-like</fullName>
    </submittedName>
</protein>
<sequence>MSINPLFHARTKPIEIDYHFVQEKVVMGNLITRVVQETGRSGKVKQLPGPRGLPLVVYLLILGRNTHRTLMELAKIYGHPIYKLSLGQRQCVIISSPYLAKEVVHDQDIVFANRNPTIAALAFSFGGKDIAFSPYGPGQRMLCRIFVQEMQSKANLDAFYALRQNEVKKSVRDV</sequence>
<gene>
    <name evidence="2" type="primary">LOC111290062</name>
</gene>
<dbReference type="AlphaFoldDB" id="A0A6P5Y9N1"/>
<dbReference type="Proteomes" id="UP000515121">
    <property type="component" value="Unplaced"/>
</dbReference>
<dbReference type="Pfam" id="PF00067">
    <property type="entry name" value="p450"/>
    <property type="match status" value="1"/>
</dbReference>
<dbReference type="OrthoDB" id="2789670at2759"/>
<dbReference type="GO" id="GO:0004497">
    <property type="term" value="F:monooxygenase activity"/>
    <property type="evidence" value="ECO:0007669"/>
    <property type="project" value="InterPro"/>
</dbReference>
<dbReference type="RefSeq" id="XP_022737194.1">
    <property type="nucleotide sequence ID" value="XM_022881459.1"/>
</dbReference>
<dbReference type="GO" id="GO:0020037">
    <property type="term" value="F:heme binding"/>
    <property type="evidence" value="ECO:0007669"/>
    <property type="project" value="InterPro"/>
</dbReference>
<dbReference type="PANTHER" id="PTHR47951:SF8">
    <property type="entry name" value="CYTOCHROME P450 93A2-LIKE"/>
    <property type="match status" value="1"/>
</dbReference>
<evidence type="ECO:0000313" key="2">
    <source>
        <dbReference type="RefSeq" id="XP_022737194.1"/>
    </source>
</evidence>
<dbReference type="Gene3D" id="1.10.630.10">
    <property type="entry name" value="Cytochrome P450"/>
    <property type="match status" value="1"/>
</dbReference>
<dbReference type="PANTHER" id="PTHR47951">
    <property type="entry name" value="OS08G0547900 PROTEIN"/>
    <property type="match status" value="1"/>
</dbReference>
<dbReference type="InterPro" id="IPR001128">
    <property type="entry name" value="Cyt_P450"/>
</dbReference>